<proteinExistence type="predicted"/>
<name>A0A8J5WIE9_ZIZPA</name>
<dbReference type="EMBL" id="JAAALK010000081">
    <property type="protein sequence ID" value="KAG8090890.1"/>
    <property type="molecule type" value="Genomic_DNA"/>
</dbReference>
<organism evidence="2 3">
    <name type="scientific">Zizania palustris</name>
    <name type="common">Northern wild rice</name>
    <dbReference type="NCBI Taxonomy" id="103762"/>
    <lineage>
        <taxon>Eukaryota</taxon>
        <taxon>Viridiplantae</taxon>
        <taxon>Streptophyta</taxon>
        <taxon>Embryophyta</taxon>
        <taxon>Tracheophyta</taxon>
        <taxon>Spermatophyta</taxon>
        <taxon>Magnoliopsida</taxon>
        <taxon>Liliopsida</taxon>
        <taxon>Poales</taxon>
        <taxon>Poaceae</taxon>
        <taxon>BOP clade</taxon>
        <taxon>Oryzoideae</taxon>
        <taxon>Oryzeae</taxon>
        <taxon>Zizaniinae</taxon>
        <taxon>Zizania</taxon>
    </lineage>
</organism>
<gene>
    <name evidence="2" type="ORF">GUJ93_ZPchr0011g27467</name>
</gene>
<evidence type="ECO:0000313" key="2">
    <source>
        <dbReference type="EMBL" id="KAG8090890.1"/>
    </source>
</evidence>
<dbReference type="PANTHER" id="PTHR36022:SF1">
    <property type="entry name" value="GPI-ANCHORED ADHESIN-LIKE PROTEIN"/>
    <property type="match status" value="1"/>
</dbReference>
<feature type="compositionally biased region" description="Basic and acidic residues" evidence="1">
    <location>
        <begin position="104"/>
        <end position="114"/>
    </location>
</feature>
<dbReference type="AlphaFoldDB" id="A0A8J5WIE9"/>
<protein>
    <submittedName>
        <fullName evidence="2">Uncharacterized protein</fullName>
    </submittedName>
</protein>
<keyword evidence="3" id="KW-1185">Reference proteome</keyword>
<dbReference type="OrthoDB" id="1921902at2759"/>
<feature type="compositionally biased region" description="Polar residues" evidence="1">
    <location>
        <begin position="1"/>
        <end position="10"/>
    </location>
</feature>
<reference evidence="2" key="2">
    <citation type="submission" date="2021-02" db="EMBL/GenBank/DDBJ databases">
        <authorList>
            <person name="Kimball J.A."/>
            <person name="Haas M.W."/>
            <person name="Macchietto M."/>
            <person name="Kono T."/>
            <person name="Duquette J."/>
            <person name="Shao M."/>
        </authorList>
    </citation>
    <scope>NUCLEOTIDE SEQUENCE</scope>
    <source>
        <tissue evidence="2">Fresh leaf tissue</tissue>
    </source>
</reference>
<evidence type="ECO:0000313" key="3">
    <source>
        <dbReference type="Proteomes" id="UP000729402"/>
    </source>
</evidence>
<dbReference type="PANTHER" id="PTHR36022">
    <property type="entry name" value="GPI-ANCHORED ADHESIN-LIKE PROTEIN"/>
    <property type="match status" value="1"/>
</dbReference>
<dbReference type="Proteomes" id="UP000729402">
    <property type="component" value="Unassembled WGS sequence"/>
</dbReference>
<reference evidence="2" key="1">
    <citation type="journal article" date="2021" name="bioRxiv">
        <title>Whole Genome Assembly and Annotation of Northern Wild Rice, Zizania palustris L., Supports a Whole Genome Duplication in the Zizania Genus.</title>
        <authorList>
            <person name="Haas M."/>
            <person name="Kono T."/>
            <person name="Macchietto M."/>
            <person name="Millas R."/>
            <person name="McGilp L."/>
            <person name="Shao M."/>
            <person name="Duquette J."/>
            <person name="Hirsch C.N."/>
            <person name="Kimball J."/>
        </authorList>
    </citation>
    <scope>NUCLEOTIDE SEQUENCE</scope>
    <source>
        <tissue evidence="2">Fresh leaf tissue</tissue>
    </source>
</reference>
<feature type="region of interest" description="Disordered" evidence="1">
    <location>
        <begin position="1"/>
        <end position="129"/>
    </location>
</feature>
<feature type="compositionally biased region" description="Low complexity" evidence="1">
    <location>
        <begin position="68"/>
        <end position="80"/>
    </location>
</feature>
<sequence>MMSRVSSKPDSVSRPRRGASPSRTPSQSPATAPKAKNVGGQRRRSPLSDLNSGDASAARPGCFRFLVSSGSGSRSRCASAPRTTPAVESKPRPEIRRPGARGGRVSDQESRTRMEQLQGVARRGRREGLGGGQIRRVEPIKRQGPASGQQQQELHVGALTPQKKADAGFTLASGATPPIHVSISPEVQACGSSTPACFAAGHHVVPGVGDRRKCRPRGILAIAGEGASEELDADPSRASIHWLSSPSGEAGTCSTKCGNEGSVNWLPSPHDEGGVDLLGGEIFVPRCSLEEAFWQFSPECTGLLGSPVLSGLLDFGTPVSELSETTPSSGFLPVQKTPSTDDSISPFSLIVKRASQSLSSRGLKSLCSQQGLGSCSYNSAANPTPISGESCHSKCSGLTRTGSRPLTKMDPLVECLEMMALSPRPGDVDYCENGVLPAPLPELSFQFAGVPMPLESIDLSSFKRSPCGIELKGKNASFQKPILTETRISWREGLVSRMFDMGDLDCCKWWSDNEDEPVIQGNDEALRDSEFQPVSLSCLQEGGNQMAECGFGSVELTCSGSEINNDSKLSPNPVSVAESMRAEGFELVSSDDSDWSLLYKNGLFET</sequence>
<feature type="compositionally biased region" description="Polar residues" evidence="1">
    <location>
        <begin position="21"/>
        <end position="30"/>
    </location>
</feature>
<evidence type="ECO:0000256" key="1">
    <source>
        <dbReference type="SAM" id="MobiDB-lite"/>
    </source>
</evidence>
<accession>A0A8J5WIE9</accession>
<comment type="caution">
    <text evidence="2">The sequence shown here is derived from an EMBL/GenBank/DDBJ whole genome shotgun (WGS) entry which is preliminary data.</text>
</comment>